<dbReference type="GO" id="GO:0046872">
    <property type="term" value="F:metal ion binding"/>
    <property type="evidence" value="ECO:0007669"/>
    <property type="project" value="UniProtKB-KW"/>
</dbReference>
<dbReference type="GO" id="GO:0005737">
    <property type="term" value="C:cytoplasm"/>
    <property type="evidence" value="ECO:0007669"/>
    <property type="project" value="UniProtKB-SubCell"/>
</dbReference>
<dbReference type="Pfam" id="PF13167">
    <property type="entry name" value="GTP-bdg_N"/>
    <property type="match status" value="1"/>
</dbReference>
<dbReference type="PIRSF" id="PIRSF006809">
    <property type="entry name" value="GTP-binding_hflX_prd"/>
    <property type="match status" value="1"/>
</dbReference>
<dbReference type="Pfam" id="PF16360">
    <property type="entry name" value="GTP-bdg_M"/>
    <property type="match status" value="1"/>
</dbReference>
<proteinExistence type="inferred from homology"/>
<feature type="binding site" evidence="7">
    <location>
        <begin position="238"/>
        <end position="245"/>
    </location>
    <ligand>
        <name>GTP</name>
        <dbReference type="ChEBI" id="CHEBI:37565"/>
    </ligand>
</feature>
<evidence type="ECO:0000256" key="2">
    <source>
        <dbReference type="ARBA" id="ARBA00022723"/>
    </source>
</evidence>
<dbReference type="InterPro" id="IPR025121">
    <property type="entry name" value="GTPase_HflX_N"/>
</dbReference>
<sequence length="455" mass="51146">MYICAEYDIVDPKKFIVRQRYDMERIQLQDNKRDLAVLVGLRSPVLREDSTDEESLEELSALVETAGGQVVGSILQSRDKPDPHSFIGEGKVEEVKTMVTLEGATLVIFDNELSPSQIRVLTELLGVQVIDRSGLILDIFAQRAKTKEGCLQVELAQYQYLLPRLIGMWTHLERQAGTSGKGPIGSKGPGETQLETDRRHIHRKIDKLKEELEEVRRVRSTQRQRRMKNEIPVVAIVGYTNAGKSTLLNAITGADIPANNRLFDTLDTTTRLLTVSDTLDVVISDTVGFIRKLPHQLVEAFKATLEELEYADLLLHVIDLSNPQWAQQAQVVDSLIRELKADHIPCLRVYNKCDLAFPGALPREEGSVYISAKTGEGIDRLLGAVDQKLDKGTRRVTLHLPYDKAGLLDGLYREAKVESVEYEQTITVVAVCPPKVLGQIKPYVEGWQEEKEDWE</sequence>
<feature type="binding site" evidence="8">
    <location>
        <position position="265"/>
    </location>
    <ligand>
        <name>Mg(2+)</name>
        <dbReference type="ChEBI" id="CHEBI:18420"/>
    </ligand>
</feature>
<evidence type="ECO:0000256" key="3">
    <source>
        <dbReference type="ARBA" id="ARBA00022741"/>
    </source>
</evidence>
<dbReference type="InterPro" id="IPR030394">
    <property type="entry name" value="G_HFLX_dom"/>
</dbReference>
<evidence type="ECO:0000256" key="9">
    <source>
        <dbReference type="SAM" id="Coils"/>
    </source>
</evidence>
<evidence type="ECO:0000256" key="5">
    <source>
        <dbReference type="ARBA" id="ARBA00023134"/>
    </source>
</evidence>
<evidence type="ECO:0000256" key="4">
    <source>
        <dbReference type="ARBA" id="ARBA00022842"/>
    </source>
</evidence>
<feature type="binding site" evidence="7">
    <location>
        <begin position="263"/>
        <end position="267"/>
    </location>
    <ligand>
        <name>GTP</name>
        <dbReference type="ChEBI" id="CHEBI:37565"/>
    </ligand>
</feature>
<feature type="binding site" evidence="7">
    <location>
        <begin position="351"/>
        <end position="354"/>
    </location>
    <ligand>
        <name>GTP</name>
        <dbReference type="ChEBI" id="CHEBI:37565"/>
    </ligand>
</feature>
<dbReference type="CDD" id="cd01878">
    <property type="entry name" value="HflX"/>
    <property type="match status" value="1"/>
</dbReference>
<dbReference type="KEGG" id="vfa:MM35RIKEN_04380"/>
<dbReference type="NCBIfam" id="TIGR03156">
    <property type="entry name" value="GTP_HflX"/>
    <property type="match status" value="1"/>
</dbReference>
<dbReference type="GO" id="GO:0043022">
    <property type="term" value="F:ribosome binding"/>
    <property type="evidence" value="ECO:0007669"/>
    <property type="project" value="TreeGrafter"/>
</dbReference>
<feature type="coiled-coil region" evidence="9">
    <location>
        <begin position="191"/>
        <end position="225"/>
    </location>
</feature>
<dbReference type="SUPFAM" id="SSF52540">
    <property type="entry name" value="P-loop containing nucleoside triphosphate hydrolases"/>
    <property type="match status" value="1"/>
</dbReference>
<feature type="binding site" evidence="7">
    <location>
        <begin position="285"/>
        <end position="288"/>
    </location>
    <ligand>
        <name>GTP</name>
        <dbReference type="ChEBI" id="CHEBI:37565"/>
    </ligand>
</feature>
<keyword evidence="2 8" id="KW-0479">Metal-binding</keyword>
<comment type="similarity">
    <text evidence="6">Belongs to the TRAFAC class OBG-HflX-like GTPase superfamily. HflX GTPase family.</text>
</comment>
<evidence type="ECO:0000256" key="6">
    <source>
        <dbReference type="HAMAP-Rule" id="MF_00900"/>
    </source>
</evidence>
<dbReference type="InterPro" id="IPR027417">
    <property type="entry name" value="P-loop_NTPase"/>
</dbReference>
<name>A0A810PX18_9FIRM</name>
<keyword evidence="12" id="KW-1185">Reference proteome</keyword>
<dbReference type="Gene3D" id="3.40.50.300">
    <property type="entry name" value="P-loop containing nucleotide triphosphate hydrolases"/>
    <property type="match status" value="1"/>
</dbReference>
<dbReference type="PANTHER" id="PTHR10229">
    <property type="entry name" value="GTP-BINDING PROTEIN HFLX"/>
    <property type="match status" value="1"/>
</dbReference>
<dbReference type="InterPro" id="IPR006073">
    <property type="entry name" value="GTP-bd"/>
</dbReference>
<dbReference type="InterPro" id="IPR042108">
    <property type="entry name" value="GTPase_HflX_N_sf"/>
</dbReference>
<dbReference type="Proteomes" id="UP000681343">
    <property type="component" value="Chromosome"/>
</dbReference>
<gene>
    <name evidence="6 11" type="primary">hflX</name>
    <name evidence="11" type="ORF">MM35RIKEN_04380</name>
</gene>
<comment type="subunit">
    <text evidence="6">Monomer. Associates with the 50S ribosomal subunit.</text>
</comment>
<evidence type="ECO:0000256" key="1">
    <source>
        <dbReference type="ARBA" id="ARBA00022490"/>
    </source>
</evidence>
<dbReference type="PANTHER" id="PTHR10229:SF0">
    <property type="entry name" value="GTP-BINDING PROTEIN 6-RELATED"/>
    <property type="match status" value="1"/>
</dbReference>
<comment type="subcellular location">
    <subcellularLocation>
        <location evidence="6">Cytoplasm</location>
    </subcellularLocation>
    <text evidence="6">May associate with membranes.</text>
</comment>
<feature type="domain" description="Hflx-type G" evidence="10">
    <location>
        <begin position="232"/>
        <end position="393"/>
    </location>
</feature>
<dbReference type="GO" id="GO:0005525">
    <property type="term" value="F:GTP binding"/>
    <property type="evidence" value="ECO:0007669"/>
    <property type="project" value="UniProtKB-UniRule"/>
</dbReference>
<feature type="binding site" evidence="7">
    <location>
        <begin position="371"/>
        <end position="373"/>
    </location>
    <ligand>
        <name>GTP</name>
        <dbReference type="ChEBI" id="CHEBI:37565"/>
    </ligand>
</feature>
<keyword evidence="5 6" id="KW-0342">GTP-binding</keyword>
<evidence type="ECO:0000259" key="10">
    <source>
        <dbReference type="PROSITE" id="PS51705"/>
    </source>
</evidence>
<evidence type="ECO:0000313" key="12">
    <source>
        <dbReference type="Proteomes" id="UP000681343"/>
    </source>
</evidence>
<reference evidence="11" key="1">
    <citation type="submission" date="2020-09" db="EMBL/GenBank/DDBJ databases">
        <title>New species isolated from human feces.</title>
        <authorList>
            <person name="Kitahara M."/>
            <person name="Shigeno Y."/>
            <person name="Shime M."/>
            <person name="Matsumoto Y."/>
            <person name="Nakamura S."/>
            <person name="Motooka D."/>
            <person name="Fukuoka S."/>
            <person name="Nishikawa H."/>
            <person name="Benno Y."/>
        </authorList>
    </citation>
    <scope>NUCLEOTIDE SEQUENCE</scope>
    <source>
        <strain evidence="11">MM35</strain>
    </source>
</reference>
<keyword evidence="9" id="KW-0175">Coiled coil</keyword>
<dbReference type="Pfam" id="PF01926">
    <property type="entry name" value="MMR_HSR1"/>
    <property type="match status" value="1"/>
</dbReference>
<evidence type="ECO:0000256" key="8">
    <source>
        <dbReference type="PIRSR" id="PIRSR006809-2"/>
    </source>
</evidence>
<feature type="binding site" evidence="8">
    <location>
        <position position="245"/>
    </location>
    <ligand>
        <name>Mg(2+)</name>
        <dbReference type="ChEBI" id="CHEBI:18420"/>
    </ligand>
</feature>
<comment type="function">
    <text evidence="6">GTPase that associates with the 50S ribosomal subunit and may have a role during protein synthesis or ribosome biogenesis.</text>
</comment>
<dbReference type="AlphaFoldDB" id="A0A810PX18"/>
<dbReference type="Gene3D" id="3.40.50.11060">
    <property type="entry name" value="GTPase HflX, N-terminal domain"/>
    <property type="match status" value="1"/>
</dbReference>
<dbReference type="FunFam" id="3.40.50.11060:FF:000001">
    <property type="entry name" value="GTPase HflX"/>
    <property type="match status" value="1"/>
</dbReference>
<dbReference type="InterPro" id="IPR045498">
    <property type="entry name" value="HflX_C"/>
</dbReference>
<dbReference type="Pfam" id="PF19275">
    <property type="entry name" value="HflX_C"/>
    <property type="match status" value="1"/>
</dbReference>
<dbReference type="InterPro" id="IPR032305">
    <property type="entry name" value="GTP-bd_M"/>
</dbReference>
<dbReference type="EMBL" id="AP023415">
    <property type="protein sequence ID" value="BCK78246.1"/>
    <property type="molecule type" value="Genomic_DNA"/>
</dbReference>
<dbReference type="Gene3D" id="6.10.250.2860">
    <property type="match status" value="1"/>
</dbReference>
<dbReference type="InterPro" id="IPR016496">
    <property type="entry name" value="GTPase_HflX"/>
</dbReference>
<dbReference type="PROSITE" id="PS51705">
    <property type="entry name" value="G_HFLX"/>
    <property type="match status" value="1"/>
</dbReference>
<dbReference type="GO" id="GO:0003924">
    <property type="term" value="F:GTPase activity"/>
    <property type="evidence" value="ECO:0007669"/>
    <property type="project" value="UniProtKB-UniRule"/>
</dbReference>
<protein>
    <recommendedName>
        <fullName evidence="6">GTPase HflX</fullName>
    </recommendedName>
    <alternativeName>
        <fullName evidence="6">GTP-binding protein HflX</fullName>
    </alternativeName>
</protein>
<evidence type="ECO:0000256" key="7">
    <source>
        <dbReference type="PIRSR" id="PIRSR006809-1"/>
    </source>
</evidence>
<keyword evidence="1 6" id="KW-0963">Cytoplasm</keyword>
<keyword evidence="3 6" id="KW-0547">Nucleotide-binding</keyword>
<keyword evidence="4 8" id="KW-0460">Magnesium</keyword>
<dbReference type="HAMAP" id="MF_00900">
    <property type="entry name" value="GTPase_HflX"/>
    <property type="match status" value="1"/>
</dbReference>
<organism evidence="11 12">
    <name type="scientific">Vescimonas fastidiosa</name>
    <dbReference type="NCBI Taxonomy" id="2714353"/>
    <lineage>
        <taxon>Bacteria</taxon>
        <taxon>Bacillati</taxon>
        <taxon>Bacillota</taxon>
        <taxon>Clostridia</taxon>
        <taxon>Eubacteriales</taxon>
        <taxon>Oscillospiraceae</taxon>
        <taxon>Vescimonas</taxon>
    </lineage>
</organism>
<dbReference type="PRINTS" id="PR00326">
    <property type="entry name" value="GTP1OBG"/>
</dbReference>
<comment type="cofactor">
    <cofactor evidence="8">
        <name>Mg(2+)</name>
        <dbReference type="ChEBI" id="CHEBI:18420"/>
    </cofactor>
</comment>
<evidence type="ECO:0000313" key="11">
    <source>
        <dbReference type="EMBL" id="BCK78246.1"/>
    </source>
</evidence>
<accession>A0A810PX18</accession>